<reference evidence="1 2" key="1">
    <citation type="journal article" date="2019" name="Int. J. Syst. Evol. Microbiol.">
        <title>The Global Catalogue of Microorganisms (GCM) 10K type strain sequencing project: providing services to taxonomists for standard genome sequencing and annotation.</title>
        <authorList>
            <consortium name="The Broad Institute Genomics Platform"/>
            <consortium name="The Broad Institute Genome Sequencing Center for Infectious Disease"/>
            <person name="Wu L."/>
            <person name="Ma J."/>
        </authorList>
    </citation>
    <scope>NUCLEOTIDE SEQUENCE [LARGE SCALE GENOMIC DNA]</scope>
    <source>
        <strain evidence="1 2">GX26</strain>
    </source>
</reference>
<protein>
    <submittedName>
        <fullName evidence="1">Uncharacterized protein</fullName>
    </submittedName>
</protein>
<organism evidence="1 2">
    <name type="scientific">Halorubellus litoreus</name>
    <dbReference type="NCBI Taxonomy" id="755308"/>
    <lineage>
        <taxon>Archaea</taxon>
        <taxon>Methanobacteriati</taxon>
        <taxon>Methanobacteriota</taxon>
        <taxon>Stenosarchaea group</taxon>
        <taxon>Halobacteria</taxon>
        <taxon>Halobacteriales</taxon>
        <taxon>Halorubellaceae</taxon>
        <taxon>Halorubellus</taxon>
    </lineage>
</organism>
<dbReference type="Proteomes" id="UP001596395">
    <property type="component" value="Unassembled WGS sequence"/>
</dbReference>
<sequence length="55" mass="6115">MRIALLDAYRGREMDGDVLLARIDRDTSLVDRLSPDADLAERVVYVDALDAPIAL</sequence>
<accession>A0ABD5VEN0</accession>
<dbReference type="RefSeq" id="WP_336350851.1">
    <property type="nucleotide sequence ID" value="NZ_JAZAQL010000002.1"/>
</dbReference>
<evidence type="ECO:0000313" key="1">
    <source>
        <dbReference type="EMBL" id="MFC6953902.1"/>
    </source>
</evidence>
<dbReference type="AlphaFoldDB" id="A0ABD5VEN0"/>
<name>A0ABD5VEN0_9EURY</name>
<dbReference type="EMBL" id="JBHSXN010000002">
    <property type="protein sequence ID" value="MFC6953902.1"/>
    <property type="molecule type" value="Genomic_DNA"/>
</dbReference>
<gene>
    <name evidence="1" type="ORF">ACFQGB_13600</name>
</gene>
<evidence type="ECO:0000313" key="2">
    <source>
        <dbReference type="Proteomes" id="UP001596395"/>
    </source>
</evidence>
<proteinExistence type="predicted"/>
<keyword evidence="2" id="KW-1185">Reference proteome</keyword>
<comment type="caution">
    <text evidence="1">The sequence shown here is derived from an EMBL/GenBank/DDBJ whole genome shotgun (WGS) entry which is preliminary data.</text>
</comment>